<dbReference type="EMBL" id="AOIB01000031">
    <property type="protein sequence ID" value="ELY55419.1"/>
    <property type="molecule type" value="Genomic_DNA"/>
</dbReference>
<dbReference type="RefSeq" id="WP_005558305.1">
    <property type="nucleotide sequence ID" value="NZ_AOIB01000031.1"/>
</dbReference>
<gene>
    <name evidence="2" type="ORF">C491_16937</name>
</gene>
<feature type="region of interest" description="Disordered" evidence="1">
    <location>
        <begin position="158"/>
        <end position="184"/>
    </location>
</feature>
<organism evidence="2 3">
    <name type="scientific">Natronococcus amylolyticus DSM 10524</name>
    <dbReference type="NCBI Taxonomy" id="1227497"/>
    <lineage>
        <taxon>Archaea</taxon>
        <taxon>Methanobacteriati</taxon>
        <taxon>Methanobacteriota</taxon>
        <taxon>Stenosarchaea group</taxon>
        <taxon>Halobacteria</taxon>
        <taxon>Halobacteriales</taxon>
        <taxon>Natrialbaceae</taxon>
        <taxon>Natronococcus</taxon>
    </lineage>
</organism>
<keyword evidence="3" id="KW-1185">Reference proteome</keyword>
<evidence type="ECO:0000313" key="2">
    <source>
        <dbReference type="EMBL" id="ELY55419.1"/>
    </source>
</evidence>
<dbReference type="STRING" id="1227497.C491_16937"/>
<evidence type="ECO:0000256" key="1">
    <source>
        <dbReference type="SAM" id="MobiDB-lite"/>
    </source>
</evidence>
<dbReference type="Proteomes" id="UP000011688">
    <property type="component" value="Unassembled WGS sequence"/>
</dbReference>
<name>L9X0Y9_9EURY</name>
<accession>L9X0Y9</accession>
<protein>
    <submittedName>
        <fullName evidence="2">Uncharacterized protein</fullName>
    </submittedName>
</protein>
<evidence type="ECO:0000313" key="3">
    <source>
        <dbReference type="Proteomes" id="UP000011688"/>
    </source>
</evidence>
<comment type="caution">
    <text evidence="2">The sequence shown here is derived from an EMBL/GenBank/DDBJ whole genome shotgun (WGS) entry which is preliminary data.</text>
</comment>
<sequence>MNETPLEVSEFETYDGYGVRGCGVSVPISREDADEGYLQFDYRFTAYDGADVVAETASPQSIDADSSRDLSAQFEDLDPCTEATRITLELWNAQEVDHEDGAVDGEITTTPEAEEVFVVEDHEFDESECRVSADTANESDEQITGVIEIVMYGAGATDVDGAQTESSSFDVDLEPGEERSFNAGSRICAELESYELRLDVE</sequence>
<reference evidence="2 3" key="1">
    <citation type="journal article" date="2014" name="PLoS Genet.">
        <title>Phylogenetically driven sequencing of extremely halophilic archaea reveals strategies for static and dynamic osmo-response.</title>
        <authorList>
            <person name="Becker E.A."/>
            <person name="Seitzer P.M."/>
            <person name="Tritt A."/>
            <person name="Larsen D."/>
            <person name="Krusor M."/>
            <person name="Yao A.I."/>
            <person name="Wu D."/>
            <person name="Madern D."/>
            <person name="Eisen J.A."/>
            <person name="Darling A.E."/>
            <person name="Facciotti M.T."/>
        </authorList>
    </citation>
    <scope>NUCLEOTIDE SEQUENCE [LARGE SCALE GENOMIC DNA]</scope>
    <source>
        <strain evidence="2 3">DSM 10524</strain>
    </source>
</reference>
<dbReference type="OrthoDB" id="205237at2157"/>
<proteinExistence type="predicted"/>
<dbReference type="AlphaFoldDB" id="L9X0Y9"/>